<dbReference type="InterPro" id="IPR011646">
    <property type="entry name" value="KAP_P-loop"/>
</dbReference>
<feature type="domain" description="KAP NTPase" evidence="1">
    <location>
        <begin position="23"/>
        <end position="316"/>
    </location>
</feature>
<dbReference type="RefSeq" id="WP_077449701.1">
    <property type="nucleotide sequence ID" value="NZ_FUGD01000142.1"/>
</dbReference>
<dbReference type="Pfam" id="PF07693">
    <property type="entry name" value="KAP_NTPase"/>
    <property type="match status" value="1"/>
</dbReference>
<dbReference type="SUPFAM" id="SSF52540">
    <property type="entry name" value="P-loop containing nucleoside triphosphate hydrolases"/>
    <property type="match status" value="1"/>
</dbReference>
<dbReference type="AlphaFoldDB" id="A0A1R4EIX3"/>
<evidence type="ECO:0000313" key="2">
    <source>
        <dbReference type="EMBL" id="SJM38349.1"/>
    </source>
</evidence>
<dbReference type="InterPro" id="IPR052754">
    <property type="entry name" value="NTPase_KAP_P-loop"/>
</dbReference>
<dbReference type="OrthoDB" id="88903at2"/>
<dbReference type="Gene3D" id="3.40.50.300">
    <property type="entry name" value="P-loop containing nucleotide triphosphate hydrolases"/>
    <property type="match status" value="1"/>
</dbReference>
<proteinExistence type="predicted"/>
<dbReference type="PANTHER" id="PTHR22674">
    <property type="entry name" value="NTPASE, KAP FAMILY P-LOOP DOMAIN-CONTAINING 1"/>
    <property type="match status" value="1"/>
</dbReference>
<protein>
    <submittedName>
        <fullName evidence="2">KAP family P-loop domain protein</fullName>
    </submittedName>
</protein>
<sequence length="567" mass="64389">MSTFSNLTDTPRVDRDLLGIDKYKEGLKRFLMSAQTPLTVAIQGEWGSGKTTLMNFLRQELCTDSEGYYGVWINTWEYGLMMDASSTLTNIITAIINQVIEVIEQENSDDAAQLKKKAKSFITRVSKVALKTSANMTIGSGAGDVVDSMFETEQSETGVRQLRDELQSTINHFIAQNPQKGFIFFIDDLDRINPPVAVQILELLKNLFDLDNCIFLLAIDYDVVVKGLEPKFGKKTMENEREFRSFFEKIIQLPFSMPVNNYEVQSFLIDNLKQLRLINDNVSEAQTILIEEIGLLTVGKNPRAIKRLMNAISLVKCINDVGTQQDEVAEIINFFLLSVQISYPQIYNVLAHYPNFVGWDNELEVEYQLFDKEDDLDLQGEEEDWKQILFKLCRKDFFLQARYAAIVRLFERIEEFCKEQKVSLEDTLRQGLELSSVTSVGDAVETTKAKKDFSKFAFQGGSYNKGRLVNQVIKAYVKENPGITFSELEDAFPAEIQGSLGVITSKENAEQIYKRTGHKRYYIKPNELVKVADGKVATCNQWAVGNIESFVNHVNKMGLSGFTIQNS</sequence>
<name>A0A1R4EIX3_9GAMM</name>
<organism evidence="2 3">
    <name type="scientific">Psychrobacter pasteurii</name>
    <dbReference type="NCBI Taxonomy" id="1945520"/>
    <lineage>
        <taxon>Bacteria</taxon>
        <taxon>Pseudomonadati</taxon>
        <taxon>Pseudomonadota</taxon>
        <taxon>Gammaproteobacteria</taxon>
        <taxon>Moraxellales</taxon>
        <taxon>Moraxellaceae</taxon>
        <taxon>Psychrobacter</taxon>
    </lineage>
</organism>
<evidence type="ECO:0000259" key="1">
    <source>
        <dbReference type="Pfam" id="PF07693"/>
    </source>
</evidence>
<evidence type="ECO:0000313" key="3">
    <source>
        <dbReference type="Proteomes" id="UP000188169"/>
    </source>
</evidence>
<gene>
    <name evidence="2" type="ORF">A1019T_02341</name>
</gene>
<dbReference type="Proteomes" id="UP000188169">
    <property type="component" value="Unassembled WGS sequence"/>
</dbReference>
<dbReference type="InterPro" id="IPR027417">
    <property type="entry name" value="P-loop_NTPase"/>
</dbReference>
<accession>A0A1R4EIX3</accession>
<reference evidence="3" key="1">
    <citation type="submission" date="2017-02" db="EMBL/GenBank/DDBJ databases">
        <authorList>
            <person name="Mornico D."/>
        </authorList>
    </citation>
    <scope>NUCLEOTIDE SEQUENCE [LARGE SCALE GENOMIC DNA]</scope>
</reference>
<dbReference type="PANTHER" id="PTHR22674:SF6">
    <property type="entry name" value="NTPASE KAP FAMILY P-LOOP DOMAIN-CONTAINING PROTEIN 1"/>
    <property type="match status" value="1"/>
</dbReference>
<dbReference type="EMBL" id="FUGD01000142">
    <property type="protein sequence ID" value="SJM38349.1"/>
    <property type="molecule type" value="Genomic_DNA"/>
</dbReference>
<keyword evidence="3" id="KW-1185">Reference proteome</keyword>